<dbReference type="Proteomes" id="UP000789342">
    <property type="component" value="Unassembled WGS sequence"/>
</dbReference>
<dbReference type="AlphaFoldDB" id="A0A9N9H5C8"/>
<evidence type="ECO:0000313" key="2">
    <source>
        <dbReference type="Proteomes" id="UP000789342"/>
    </source>
</evidence>
<organism evidence="1 2">
    <name type="scientific">Acaulospora morrowiae</name>
    <dbReference type="NCBI Taxonomy" id="94023"/>
    <lineage>
        <taxon>Eukaryota</taxon>
        <taxon>Fungi</taxon>
        <taxon>Fungi incertae sedis</taxon>
        <taxon>Mucoromycota</taxon>
        <taxon>Glomeromycotina</taxon>
        <taxon>Glomeromycetes</taxon>
        <taxon>Diversisporales</taxon>
        <taxon>Acaulosporaceae</taxon>
        <taxon>Acaulospora</taxon>
    </lineage>
</organism>
<feature type="non-terminal residue" evidence="1">
    <location>
        <position position="1"/>
    </location>
</feature>
<evidence type="ECO:0000313" key="1">
    <source>
        <dbReference type="EMBL" id="CAG8657887.1"/>
    </source>
</evidence>
<name>A0A9N9H5C8_9GLOM</name>
<keyword evidence="2" id="KW-1185">Reference proteome</keyword>
<reference evidence="1" key="1">
    <citation type="submission" date="2021-06" db="EMBL/GenBank/DDBJ databases">
        <authorList>
            <person name="Kallberg Y."/>
            <person name="Tangrot J."/>
            <person name="Rosling A."/>
        </authorList>
    </citation>
    <scope>NUCLEOTIDE SEQUENCE</scope>
    <source>
        <strain evidence="1">CL551</strain>
    </source>
</reference>
<proteinExistence type="predicted"/>
<comment type="caution">
    <text evidence="1">The sequence shown here is derived from an EMBL/GenBank/DDBJ whole genome shotgun (WGS) entry which is preliminary data.</text>
</comment>
<sequence length="66" mass="7622">RVRDQNAIYYFSKAGPKFGSCAALWIMCNEKRQFYCASSSSYEPIKGEGYFTIADYEVFQVDKKIT</sequence>
<protein>
    <submittedName>
        <fullName evidence="1">4137_t:CDS:1</fullName>
    </submittedName>
</protein>
<accession>A0A9N9H5C8</accession>
<dbReference type="EMBL" id="CAJVPV010011108">
    <property type="protein sequence ID" value="CAG8657887.1"/>
    <property type="molecule type" value="Genomic_DNA"/>
</dbReference>
<gene>
    <name evidence="1" type="ORF">AMORRO_LOCUS10271</name>
</gene>